<sequence length="192" mass="22491">MKNNEKTNNKIDKTEIEDKNEIKRRADAKNKAKLAKRYAEAGFKRAKIYLGKDTYKKLEEIYKIQQKNDLNFAGRKEIDSVSRVITYCINTAYNNMIKTKNEPHILPAVKPYSQQLYDLYQVAQFLKENGDSPTDILEKMRNKHYPTPNSLIKGGERYKQAPWTLEEVVDLLDIQALNDDIKYLNELSNRKK</sequence>
<dbReference type="Proteomes" id="UP000004506">
    <property type="component" value="Unassembled WGS sequence"/>
</dbReference>
<reference evidence="2" key="1">
    <citation type="submission" date="2008-04" db="EMBL/GenBank/DDBJ databases">
        <title>Draft genome sequence of Providencia stuartii (ATCC 25827).</title>
        <authorList>
            <person name="Sudarsanam P."/>
            <person name="Ley R."/>
            <person name="Guruge J."/>
            <person name="Turnbaugh P.J."/>
            <person name="Mahowald M."/>
            <person name="Liep D."/>
            <person name="Gordon J."/>
        </authorList>
    </citation>
    <scope>NUCLEOTIDE SEQUENCE [LARGE SCALE GENOMIC DNA]</scope>
    <source>
        <strain evidence="2">ATCC 25827</strain>
    </source>
</reference>
<accession>A0AA86YM97</accession>
<proteinExistence type="predicted"/>
<comment type="caution">
    <text evidence="1">The sequence shown here is derived from an EMBL/GenBank/DDBJ whole genome shotgun (WGS) entry which is preliminary data.</text>
</comment>
<dbReference type="EMBL" id="ABJD02000101">
    <property type="protein sequence ID" value="EDU60535.1"/>
    <property type="molecule type" value="Genomic_DNA"/>
</dbReference>
<protein>
    <submittedName>
        <fullName evidence="1">Uncharacterized protein</fullName>
    </submittedName>
</protein>
<dbReference type="AlphaFoldDB" id="A0AA86YM97"/>
<name>A0AA86YM97_PROST</name>
<reference evidence="1 2" key="3">
    <citation type="submission" date="2008-05" db="EMBL/GenBank/DDBJ databases">
        <authorList>
            <person name="Fulton L."/>
            <person name="Clifton S."/>
            <person name="Fulton B."/>
            <person name="Xu J."/>
            <person name="Minx P."/>
            <person name="Pepin K.H."/>
            <person name="Johnson M."/>
            <person name="Thiruvilangam P."/>
            <person name="Bhonagiri V."/>
            <person name="Nash W.E."/>
            <person name="Mardis E.R."/>
            <person name="Wilson R.K."/>
        </authorList>
    </citation>
    <scope>NUCLEOTIDE SEQUENCE [LARGE SCALE GENOMIC DNA]</scope>
    <source>
        <strain evidence="1 2">ATCC 25827</strain>
    </source>
</reference>
<reference evidence="2" key="2">
    <citation type="submission" date="2008-04" db="EMBL/GenBank/DDBJ databases">
        <title>Draft genome sequence of Providencia stuartii(ATCC 25827).</title>
        <authorList>
            <person name="Sudarsanam P."/>
            <person name="Ley R."/>
            <person name="Guruge J."/>
            <person name="Turnbaugh P.J."/>
            <person name="Mahowald M."/>
            <person name="Liep D."/>
            <person name="Gordon J."/>
        </authorList>
    </citation>
    <scope>NUCLEOTIDE SEQUENCE [LARGE SCALE GENOMIC DNA]</scope>
    <source>
        <strain evidence="2">ATCC 25827</strain>
    </source>
</reference>
<organism evidence="1 2">
    <name type="scientific">Providencia stuartii ATCC 25827</name>
    <dbReference type="NCBI Taxonomy" id="471874"/>
    <lineage>
        <taxon>Bacteria</taxon>
        <taxon>Pseudomonadati</taxon>
        <taxon>Pseudomonadota</taxon>
        <taxon>Gammaproteobacteria</taxon>
        <taxon>Enterobacterales</taxon>
        <taxon>Morganellaceae</taxon>
        <taxon>Providencia</taxon>
    </lineage>
</organism>
<evidence type="ECO:0000313" key="2">
    <source>
        <dbReference type="Proteomes" id="UP000004506"/>
    </source>
</evidence>
<dbReference type="RefSeq" id="WP_004922866.1">
    <property type="nucleotide sequence ID" value="NZ_DS607663.1"/>
</dbReference>
<evidence type="ECO:0000313" key="1">
    <source>
        <dbReference type="EMBL" id="EDU60535.1"/>
    </source>
</evidence>
<gene>
    <name evidence="1" type="ORF">PROSTU_03742</name>
</gene>